<dbReference type="PIRSF" id="PIRSF026631">
    <property type="entry name" value="UCP026631"/>
    <property type="match status" value="1"/>
</dbReference>
<reference evidence="3 4" key="1">
    <citation type="submission" date="2016-10" db="EMBL/GenBank/DDBJ databases">
        <title>Draft genome sequences of four alkaliphilic bacteria belonging to the Anaerobacillus genus.</title>
        <authorList>
            <person name="Bassil N.M."/>
            <person name="Lloyd J.R."/>
        </authorList>
    </citation>
    <scope>NUCLEOTIDE SEQUENCE [LARGE SCALE GENOMIC DNA]</scope>
    <source>
        <strain evidence="3 4">DSM 15340</strain>
    </source>
</reference>
<dbReference type="Proteomes" id="UP000180098">
    <property type="component" value="Unassembled WGS sequence"/>
</dbReference>
<dbReference type="OrthoDB" id="2195155at2"/>
<dbReference type="InterPro" id="IPR005182">
    <property type="entry name" value="YdbS-like_PH"/>
</dbReference>
<feature type="domain" description="YdbS-like PH" evidence="2">
    <location>
        <begin position="411"/>
        <end position="479"/>
    </location>
</feature>
<name>A0A1S2LTZ6_9BACI</name>
<keyword evidence="4" id="KW-1185">Reference proteome</keyword>
<feature type="transmembrane region" description="Helical" evidence="1">
    <location>
        <begin position="364"/>
        <end position="394"/>
    </location>
</feature>
<feature type="transmembrane region" description="Helical" evidence="1">
    <location>
        <begin position="183"/>
        <end position="204"/>
    </location>
</feature>
<evidence type="ECO:0000313" key="4">
    <source>
        <dbReference type="Proteomes" id="UP000180098"/>
    </source>
</evidence>
<proteinExistence type="predicted"/>
<dbReference type="PANTHER" id="PTHR34473:SF2">
    <property type="entry name" value="UPF0699 TRANSMEMBRANE PROTEIN YDBT"/>
    <property type="match status" value="1"/>
</dbReference>
<evidence type="ECO:0000259" key="2">
    <source>
        <dbReference type="Pfam" id="PF03703"/>
    </source>
</evidence>
<dbReference type="InterPro" id="IPR014529">
    <property type="entry name" value="UCP026631"/>
</dbReference>
<keyword evidence="1" id="KW-0472">Membrane</keyword>
<dbReference type="PANTHER" id="PTHR34473">
    <property type="entry name" value="UPF0699 TRANSMEMBRANE PROTEIN YDBS"/>
    <property type="match status" value="1"/>
</dbReference>
<keyword evidence="1" id="KW-1133">Transmembrane helix</keyword>
<keyword evidence="1" id="KW-0812">Transmembrane</keyword>
<gene>
    <name evidence="3" type="ORF">BKP35_02035</name>
</gene>
<feature type="transmembrane region" description="Helical" evidence="1">
    <location>
        <begin position="12"/>
        <end position="32"/>
    </location>
</feature>
<protein>
    <recommendedName>
        <fullName evidence="2">YdbS-like PH domain-containing protein</fullName>
    </recommendedName>
</protein>
<feature type="domain" description="YdbS-like PH" evidence="2">
    <location>
        <begin position="259"/>
        <end position="326"/>
    </location>
</feature>
<dbReference type="AlphaFoldDB" id="A0A1S2LTZ6"/>
<organism evidence="3 4">
    <name type="scientific">Anaerobacillus arseniciselenatis</name>
    <dbReference type="NCBI Taxonomy" id="85682"/>
    <lineage>
        <taxon>Bacteria</taxon>
        <taxon>Bacillati</taxon>
        <taxon>Bacillota</taxon>
        <taxon>Bacilli</taxon>
        <taxon>Bacillales</taxon>
        <taxon>Bacillaceae</taxon>
        <taxon>Anaerobacillus</taxon>
    </lineage>
</organism>
<dbReference type="RefSeq" id="WP_071311719.1">
    <property type="nucleotide sequence ID" value="NZ_MLQQ01000001.1"/>
</dbReference>
<evidence type="ECO:0000313" key="3">
    <source>
        <dbReference type="EMBL" id="OIJ15794.1"/>
    </source>
</evidence>
<feature type="transmembrane region" description="Helical" evidence="1">
    <location>
        <begin position="224"/>
        <end position="252"/>
    </location>
</feature>
<accession>A0A1S2LTZ6</accession>
<dbReference type="Pfam" id="PF03703">
    <property type="entry name" value="bPH_2"/>
    <property type="match status" value="3"/>
</dbReference>
<feature type="transmembrane region" description="Helical" evidence="1">
    <location>
        <begin position="44"/>
        <end position="62"/>
    </location>
</feature>
<sequence length="486" mass="55162">MSKGKRLHPVAIFLLFLSALKELIVPIIAAFIFGRGAASWDFPFTAYFVIGGFLFLFLYGYLKWLTFTYNISDEELKIKQGIFIKKQRFIRKERIYSIDITAGVLQRLFQLVAVKIETAGGGNEPEVLLKAVTKKEALMIREQLLKDKVKVETETVDSDDVAIDNAVQDEQRETKWELSNKELLLTAITSSGVGLAFMAVLALFTQLEGWIPDEFIVDTFGYLFHSSLVLIIVLILIIFLVSWIISIVGTVLKYGQFTIVKKGDELEITRGILERRQLTLSLERITAIRVVESVLRQPFGLVSIYVESAGGGSKDEQLSTVLFPIVLKRNLNESLKQIAPDFVFDQTVESLPRKARVRYVIRKLVPAVVLTGIITYFIPYGYVATLLIPIAILYGNLQFKDGGIGRNKGYLWMSYRTVSKTLVVIPKQRVQAFEARQSIIQQIRSLYTIQTSILYSITGKSFNLVDVSKKQKEDLLSWYSYEETKE</sequence>
<dbReference type="EMBL" id="MLQQ01000001">
    <property type="protein sequence ID" value="OIJ15794.1"/>
    <property type="molecule type" value="Genomic_DNA"/>
</dbReference>
<evidence type="ECO:0000256" key="1">
    <source>
        <dbReference type="SAM" id="Phobius"/>
    </source>
</evidence>
<feature type="domain" description="YdbS-like PH" evidence="2">
    <location>
        <begin position="64"/>
        <end position="144"/>
    </location>
</feature>
<comment type="caution">
    <text evidence="3">The sequence shown here is derived from an EMBL/GenBank/DDBJ whole genome shotgun (WGS) entry which is preliminary data.</text>
</comment>